<dbReference type="PROSITE" id="PS50126">
    <property type="entry name" value="S1"/>
    <property type="match status" value="1"/>
</dbReference>
<dbReference type="Gene3D" id="1.20.58.70">
    <property type="match status" value="1"/>
</dbReference>
<feature type="transmembrane region" description="Helical" evidence="6">
    <location>
        <begin position="247"/>
        <end position="273"/>
    </location>
</feature>
<evidence type="ECO:0000313" key="10">
    <source>
        <dbReference type="Proteomes" id="UP000054843"/>
    </source>
</evidence>
<dbReference type="InterPro" id="IPR010989">
    <property type="entry name" value="SNARE"/>
</dbReference>
<dbReference type="InterPro" id="IPR006011">
    <property type="entry name" value="Syntaxin_N"/>
</dbReference>
<proteinExistence type="inferred from homology"/>
<evidence type="ECO:0000256" key="4">
    <source>
        <dbReference type="RuleBase" id="RU003858"/>
    </source>
</evidence>
<dbReference type="InterPro" id="IPR045242">
    <property type="entry name" value="Syntaxin"/>
</dbReference>
<dbReference type="FunFam" id="1.20.58.70:FF:000006">
    <property type="entry name" value="Syntaxin 7"/>
    <property type="match status" value="1"/>
</dbReference>
<dbReference type="GO" id="GO:0005484">
    <property type="term" value="F:SNAP receptor activity"/>
    <property type="evidence" value="ECO:0007669"/>
    <property type="project" value="InterPro"/>
</dbReference>
<keyword evidence="3" id="KW-0813">Transport</keyword>
<dbReference type="Pfam" id="PF05739">
    <property type="entry name" value="SNARE"/>
    <property type="match status" value="1"/>
</dbReference>
<feature type="domain" description="S1 motif" evidence="7">
    <location>
        <begin position="347"/>
        <end position="432"/>
    </location>
</feature>
<reference evidence="9 10" key="1">
    <citation type="submission" date="2015-01" db="EMBL/GenBank/DDBJ databases">
        <title>Evolution of Trichinella species and genotypes.</title>
        <authorList>
            <person name="Korhonen P.K."/>
            <person name="Edoardo P."/>
            <person name="Giuseppe L.R."/>
            <person name="Gasser R.B."/>
        </authorList>
    </citation>
    <scope>NUCLEOTIDE SEQUENCE [LARGE SCALE GENOMIC DNA]</scope>
    <source>
        <strain evidence="9">ISS1980</strain>
    </source>
</reference>
<dbReference type="GO" id="GO:0003676">
    <property type="term" value="F:nucleic acid binding"/>
    <property type="evidence" value="ECO:0007669"/>
    <property type="project" value="InterPro"/>
</dbReference>
<dbReference type="GO" id="GO:0048278">
    <property type="term" value="P:vesicle docking"/>
    <property type="evidence" value="ECO:0007669"/>
    <property type="project" value="TreeGrafter"/>
</dbReference>
<dbReference type="PROSITE" id="PS50192">
    <property type="entry name" value="T_SNARE"/>
    <property type="match status" value="1"/>
</dbReference>
<dbReference type="GO" id="GO:0000149">
    <property type="term" value="F:SNARE binding"/>
    <property type="evidence" value="ECO:0007669"/>
    <property type="project" value="TreeGrafter"/>
</dbReference>
<feature type="compositionally biased region" description="Low complexity" evidence="5">
    <location>
        <begin position="608"/>
        <end position="651"/>
    </location>
</feature>
<dbReference type="SUPFAM" id="SSF50249">
    <property type="entry name" value="Nucleic acid-binding proteins"/>
    <property type="match status" value="1"/>
</dbReference>
<evidence type="ECO:0000256" key="2">
    <source>
        <dbReference type="ARBA" id="ARBA00009063"/>
    </source>
</evidence>
<feature type="region of interest" description="Disordered" evidence="5">
    <location>
        <begin position="608"/>
        <end position="685"/>
    </location>
</feature>
<dbReference type="PROSITE" id="PS00914">
    <property type="entry name" value="SYNTAXIN"/>
    <property type="match status" value="1"/>
</dbReference>
<dbReference type="GO" id="GO:0008021">
    <property type="term" value="C:synaptic vesicle"/>
    <property type="evidence" value="ECO:0007669"/>
    <property type="project" value="TreeGrafter"/>
</dbReference>
<dbReference type="InterPro" id="IPR000727">
    <property type="entry name" value="T_SNARE_dom"/>
</dbReference>
<feature type="compositionally biased region" description="Low complexity" evidence="5">
    <location>
        <begin position="671"/>
        <end position="685"/>
    </location>
</feature>
<evidence type="ECO:0000259" key="7">
    <source>
        <dbReference type="PROSITE" id="PS50126"/>
    </source>
</evidence>
<dbReference type="PANTHER" id="PTHR19957">
    <property type="entry name" value="SYNTAXIN"/>
    <property type="match status" value="1"/>
</dbReference>
<dbReference type="GO" id="GO:0006886">
    <property type="term" value="P:intracellular protein transport"/>
    <property type="evidence" value="ECO:0007669"/>
    <property type="project" value="InterPro"/>
</dbReference>
<dbReference type="InterPro" id="IPR003029">
    <property type="entry name" value="S1_domain"/>
</dbReference>
<dbReference type="GO" id="GO:0031201">
    <property type="term" value="C:SNARE complex"/>
    <property type="evidence" value="ECO:0007669"/>
    <property type="project" value="TreeGrafter"/>
</dbReference>
<keyword evidence="6" id="KW-0812">Transmembrane</keyword>
<sequence>MEERGIDRSWNYQTDSSDERGKDFNRLSQLVSTQISKISQNVATIQRMVAQLGTTQDSEHLRQNLHEIQHFTHTLSQTTMESLKNLSSLPSPSNASEQRQWKLQRERLTNDFSVVLNNFQAVQRSAAQKEKVSVLRARVDSGIGGNPFNENASELTANVVPQEKLQIEQNLDIQTIQEREQVIRQLESDIMDVNQIFKDLALMVHQQGEVIDSIEANVDNAQVHIDQGSTQIQRAAQYQSKARKKKMLCCSVIIVLIIVISLIIYFTTGVLFYSDNDLNFRRRCMENMNETTKETSIKSVSDDKKILQNHDHAAQDIHYPITVPLEKFFTFSNEVRLTYIFEVIRVGDFVYGEVIDLNDFQMTIRLLCLDDNGPQCTFDSLNITTTKQLSEVAEEMCCSENSIADIFKINSYVRAVIFSIDCNLKSISLSMRQTETSCKRSLGHVERLDLPIYYQVAQQPNDSFQHSLTRNRCFENPEAVNLIFDKFKINMYEPHSLSKELINWVHEGAWKMMDSRRRHRTDNEFRDDVCLDMLRKLEPSSKKMLFDMMRKDISHLCKKNFVESKRIDKKEKSNKRCSMNEKGELKPSLQELLRCRLLKSTGVHLPKFKSLSNKSSSTESVSSSSSSDFSTETDSQSDSSSESSSFSSSYSNEHKLSVPMKPVSRANDCWSSSPSTSMSVSSASTARCSSSSVSENITNCKAELQNKKVKNEPTTTSNVFPVQCETSTFSMQAELDEMEDFLSQLKKNSSGKND</sequence>
<dbReference type="InterPro" id="IPR006012">
    <property type="entry name" value="Syntaxin/epimorphin_CS"/>
</dbReference>
<evidence type="ECO:0000256" key="6">
    <source>
        <dbReference type="SAM" id="Phobius"/>
    </source>
</evidence>
<dbReference type="Proteomes" id="UP000054843">
    <property type="component" value="Unassembled WGS sequence"/>
</dbReference>
<dbReference type="Pfam" id="PF14523">
    <property type="entry name" value="Syntaxin_2"/>
    <property type="match status" value="1"/>
</dbReference>
<keyword evidence="6" id="KW-1133">Transmembrane helix</keyword>
<gene>
    <name evidence="9" type="primary">Stx12</name>
    <name evidence="9" type="ORF">T10_12285</name>
</gene>
<dbReference type="SUPFAM" id="SSF47661">
    <property type="entry name" value="t-snare proteins"/>
    <property type="match status" value="1"/>
</dbReference>
<dbReference type="GO" id="GO:0006906">
    <property type="term" value="P:vesicle fusion"/>
    <property type="evidence" value="ECO:0007669"/>
    <property type="project" value="TreeGrafter"/>
</dbReference>
<dbReference type="SMART" id="SM00397">
    <property type="entry name" value="t_SNARE"/>
    <property type="match status" value="1"/>
</dbReference>
<comment type="caution">
    <text evidence="9">The sequence shown here is derived from an EMBL/GenBank/DDBJ whole genome shotgun (WGS) entry which is preliminary data.</text>
</comment>
<evidence type="ECO:0000313" key="9">
    <source>
        <dbReference type="EMBL" id="KRZ73393.1"/>
    </source>
</evidence>
<dbReference type="OrthoDB" id="1914839at2759"/>
<name>A0A0V1MNI9_9BILA</name>
<dbReference type="PANTHER" id="PTHR19957:SF411">
    <property type="entry name" value="LD23667P"/>
    <property type="match status" value="1"/>
</dbReference>
<dbReference type="SMART" id="SM00503">
    <property type="entry name" value="SynN"/>
    <property type="match status" value="1"/>
</dbReference>
<feature type="region of interest" description="Disordered" evidence="5">
    <location>
        <begin position="1"/>
        <end position="20"/>
    </location>
</feature>
<accession>A0A0V1MNI9</accession>
<dbReference type="STRING" id="268474.A0A0V1MNI9"/>
<dbReference type="Gene3D" id="1.20.5.110">
    <property type="match status" value="1"/>
</dbReference>
<evidence type="ECO:0000256" key="5">
    <source>
        <dbReference type="SAM" id="MobiDB-lite"/>
    </source>
</evidence>
<keyword evidence="10" id="KW-1185">Reference proteome</keyword>
<comment type="similarity">
    <text evidence="2 4">Belongs to the syntaxin family.</text>
</comment>
<dbReference type="GO" id="GO:0006836">
    <property type="term" value="P:neurotransmitter transport"/>
    <property type="evidence" value="ECO:0007669"/>
    <property type="project" value="UniProtKB-KW"/>
</dbReference>
<dbReference type="InterPro" id="IPR012340">
    <property type="entry name" value="NA-bd_OB-fold"/>
</dbReference>
<evidence type="ECO:0000259" key="8">
    <source>
        <dbReference type="PROSITE" id="PS50192"/>
    </source>
</evidence>
<protein>
    <submittedName>
        <fullName evidence="9">Syntaxin-12</fullName>
    </submittedName>
</protein>
<dbReference type="AlphaFoldDB" id="A0A0V1MNI9"/>
<evidence type="ECO:0000256" key="1">
    <source>
        <dbReference type="ARBA" id="ARBA00004211"/>
    </source>
</evidence>
<organism evidence="9 10">
    <name type="scientific">Trichinella papuae</name>
    <dbReference type="NCBI Taxonomy" id="268474"/>
    <lineage>
        <taxon>Eukaryota</taxon>
        <taxon>Metazoa</taxon>
        <taxon>Ecdysozoa</taxon>
        <taxon>Nematoda</taxon>
        <taxon>Enoplea</taxon>
        <taxon>Dorylaimia</taxon>
        <taxon>Trichinellida</taxon>
        <taxon>Trichinellidae</taxon>
        <taxon>Trichinella</taxon>
    </lineage>
</organism>
<evidence type="ECO:0000256" key="3">
    <source>
        <dbReference type="ARBA" id="ARBA00022775"/>
    </source>
</evidence>
<dbReference type="Gene3D" id="2.40.50.140">
    <property type="entry name" value="Nucleic acid-binding proteins"/>
    <property type="match status" value="1"/>
</dbReference>
<dbReference type="EMBL" id="JYDO01000064">
    <property type="protein sequence ID" value="KRZ73393.1"/>
    <property type="molecule type" value="Genomic_DNA"/>
</dbReference>
<keyword evidence="3" id="KW-0532">Neurotransmitter transport</keyword>
<feature type="domain" description="T-SNARE coiled-coil homology" evidence="8">
    <location>
        <begin position="173"/>
        <end position="235"/>
    </location>
</feature>
<comment type="subcellular location">
    <subcellularLocation>
        <location evidence="1">Membrane</location>
        <topology evidence="1">Single-pass type IV membrane protein</topology>
    </subcellularLocation>
</comment>
<keyword evidence="6" id="KW-0472">Membrane</keyword>